<reference evidence="1" key="1">
    <citation type="submission" date="2020-01" db="EMBL/GenBank/DDBJ databases">
        <authorList>
            <consortium name="DOE Joint Genome Institute"/>
            <person name="Haridas S."/>
            <person name="Albert R."/>
            <person name="Binder M."/>
            <person name="Bloem J."/>
            <person name="Labutti K."/>
            <person name="Salamov A."/>
            <person name="Andreopoulos B."/>
            <person name="Baker S.E."/>
            <person name="Barry K."/>
            <person name="Bills G."/>
            <person name="Bluhm B.H."/>
            <person name="Cannon C."/>
            <person name="Castanera R."/>
            <person name="Culley D.E."/>
            <person name="Daum C."/>
            <person name="Ezra D."/>
            <person name="Gonzalez J.B."/>
            <person name="Henrissat B."/>
            <person name="Kuo A."/>
            <person name="Liang C."/>
            <person name="Lipzen A."/>
            <person name="Lutzoni F."/>
            <person name="Magnuson J."/>
            <person name="Mondo S."/>
            <person name="Nolan M."/>
            <person name="Ohm R."/>
            <person name="Pangilinan J."/>
            <person name="Park H.-J."/>
            <person name="Ramirez L."/>
            <person name="Alfaro M."/>
            <person name="Sun H."/>
            <person name="Tritt A."/>
            <person name="Yoshinaga Y."/>
            <person name="Zwiers L.-H."/>
            <person name="Turgeon B.G."/>
            <person name="Goodwin S.B."/>
            <person name="Spatafora J.W."/>
            <person name="Crous P.W."/>
            <person name="Grigoriev I.V."/>
        </authorList>
    </citation>
    <scope>NUCLEOTIDE SEQUENCE</scope>
    <source>
        <strain evidence="1">CBS 394.84</strain>
    </source>
</reference>
<dbReference type="RefSeq" id="XP_040785676.1">
    <property type="nucleotide sequence ID" value="XM_040933697.1"/>
</dbReference>
<sequence length="170" mass="18829">MWLPLFSRLTHIHLDDRPAVWPRAHGESQFPLKSPMAHPPAEGTMAAYRAAVPSFALTHSLLLFTCLTHIVLLDDSCDPIASQHVPPSHDAPPQFVAAILPIHLTCWNSCTIRFPAAIRHDRQPSRVPGSALVSQLDRVEVLTRLPPPTDSLWLLHDDEHSPGHGHSITL</sequence>
<organism evidence="1 2">
    <name type="scientific">Cucurbitaria berberidis CBS 394.84</name>
    <dbReference type="NCBI Taxonomy" id="1168544"/>
    <lineage>
        <taxon>Eukaryota</taxon>
        <taxon>Fungi</taxon>
        <taxon>Dikarya</taxon>
        <taxon>Ascomycota</taxon>
        <taxon>Pezizomycotina</taxon>
        <taxon>Dothideomycetes</taxon>
        <taxon>Pleosporomycetidae</taxon>
        <taxon>Pleosporales</taxon>
        <taxon>Pleosporineae</taxon>
        <taxon>Cucurbitariaceae</taxon>
        <taxon>Cucurbitaria</taxon>
    </lineage>
</organism>
<dbReference type="GeneID" id="63850948"/>
<evidence type="ECO:0000313" key="1">
    <source>
        <dbReference type="EMBL" id="KAF1843113.1"/>
    </source>
</evidence>
<comment type="caution">
    <text evidence="1">The sequence shown here is derived from an EMBL/GenBank/DDBJ whole genome shotgun (WGS) entry which is preliminary data.</text>
</comment>
<dbReference type="EMBL" id="ML976617">
    <property type="protein sequence ID" value="KAF1843113.1"/>
    <property type="molecule type" value="Genomic_DNA"/>
</dbReference>
<proteinExistence type="predicted"/>
<gene>
    <name evidence="1" type="ORF">K460DRAFT_368036</name>
</gene>
<name>A0A9P4L6J1_9PLEO</name>
<dbReference type="AlphaFoldDB" id="A0A9P4L6J1"/>
<dbReference type="Proteomes" id="UP000800039">
    <property type="component" value="Unassembled WGS sequence"/>
</dbReference>
<evidence type="ECO:0000313" key="2">
    <source>
        <dbReference type="Proteomes" id="UP000800039"/>
    </source>
</evidence>
<accession>A0A9P4L6J1</accession>
<keyword evidence="2" id="KW-1185">Reference proteome</keyword>
<protein>
    <submittedName>
        <fullName evidence="1">Uncharacterized protein</fullName>
    </submittedName>
</protein>